<dbReference type="KEGG" id="gbr:Gbro_4646"/>
<dbReference type="PROSITE" id="PS01124">
    <property type="entry name" value="HTH_ARAC_FAMILY_2"/>
    <property type="match status" value="1"/>
</dbReference>
<dbReference type="Pfam" id="PF01965">
    <property type="entry name" value="DJ-1_PfpI"/>
    <property type="match status" value="1"/>
</dbReference>
<proteinExistence type="predicted"/>
<keyword evidence="2" id="KW-0238">DNA-binding</keyword>
<evidence type="ECO:0000256" key="1">
    <source>
        <dbReference type="ARBA" id="ARBA00023015"/>
    </source>
</evidence>
<accession>D0L7I3</accession>
<dbReference type="Proteomes" id="UP000001219">
    <property type="component" value="Chromosome"/>
</dbReference>
<dbReference type="PANTHER" id="PTHR43130:SF3">
    <property type="entry name" value="HTH-TYPE TRANSCRIPTIONAL REGULATOR RV1931C"/>
    <property type="match status" value="1"/>
</dbReference>
<dbReference type="PROSITE" id="PS00041">
    <property type="entry name" value="HTH_ARAC_FAMILY_1"/>
    <property type="match status" value="1"/>
</dbReference>
<dbReference type="PANTHER" id="PTHR43130">
    <property type="entry name" value="ARAC-FAMILY TRANSCRIPTIONAL REGULATOR"/>
    <property type="match status" value="1"/>
</dbReference>
<dbReference type="HOGENOM" id="CLU_000445_59_0_11"/>
<dbReference type="EMBL" id="CP001802">
    <property type="protein sequence ID" value="ACY23772.1"/>
    <property type="molecule type" value="Genomic_DNA"/>
</dbReference>
<dbReference type="GO" id="GO:0043565">
    <property type="term" value="F:sequence-specific DNA binding"/>
    <property type="evidence" value="ECO:0007669"/>
    <property type="project" value="InterPro"/>
</dbReference>
<evidence type="ECO:0000256" key="2">
    <source>
        <dbReference type="ARBA" id="ARBA00023125"/>
    </source>
</evidence>
<dbReference type="STRING" id="526226.Gbro_4646"/>
<feature type="domain" description="HTH araC/xylS-type" evidence="4">
    <location>
        <begin position="228"/>
        <end position="326"/>
    </location>
</feature>
<dbReference type="InterPro" id="IPR029062">
    <property type="entry name" value="Class_I_gatase-like"/>
</dbReference>
<dbReference type="RefSeq" id="WP_012836254.1">
    <property type="nucleotide sequence ID" value="NC_013441.1"/>
</dbReference>
<dbReference type="InterPro" id="IPR018062">
    <property type="entry name" value="HTH_AraC-typ_CS"/>
</dbReference>
<reference evidence="6" key="1">
    <citation type="submission" date="2009-10" db="EMBL/GenBank/DDBJ databases">
        <title>The complete chromosome of Gordonia bronchialis DSM 43247.</title>
        <authorList>
            <consortium name="US DOE Joint Genome Institute (JGI-PGF)"/>
            <person name="Lucas S."/>
            <person name="Copeland A."/>
            <person name="Lapidus A."/>
            <person name="Glavina del Rio T."/>
            <person name="Dalin E."/>
            <person name="Tice H."/>
            <person name="Bruce D."/>
            <person name="Goodwin L."/>
            <person name="Pitluck S."/>
            <person name="Kyrpides N."/>
            <person name="Mavromatis K."/>
            <person name="Ivanova N."/>
            <person name="Ovchinnikova G."/>
            <person name="Saunders E."/>
            <person name="Brettin T."/>
            <person name="Detter J.C."/>
            <person name="Han C."/>
            <person name="Larimer F."/>
            <person name="Land M."/>
            <person name="Hauser L."/>
            <person name="Markowitz V."/>
            <person name="Cheng J.-F."/>
            <person name="Hugenholtz P."/>
            <person name="Woyke T."/>
            <person name="Wu D."/>
            <person name="Jando M."/>
            <person name="Schneider S."/>
            <person name="Goeker M."/>
            <person name="Klenk H.-P."/>
            <person name="Eisen J.A."/>
        </authorList>
    </citation>
    <scope>NUCLEOTIDE SEQUENCE [LARGE SCALE GENOMIC DNA]</scope>
    <source>
        <strain evidence="6">ATCC 25592 / DSM 43247 / BCRC 13721 / JCM 3198 / KCTC 3076 / NBRC 16047 / NCTC 10667</strain>
    </source>
</reference>
<sequence>MDTAPLLAEPTTPRRVLIVGYPAAELLDIACVVSALQIANHLHGRALYQPRLASPGGNAIHTGTGLVVNAEIALERVRGPIDTLVVSGGIGYVDAMADDHLLAHVGRLGRLSRRVASVCTGAGILAGAGLLDNRRAATHWRHAAYLTRRFPAVTFDPVPIFIRDGDTYTSAGVTSAIDLTLSFIEADAGPALARDVARDLVTYLQRPGNQAQMSVFTTAPAPTHSPVRHVIDHITAHLDADLSTAILAHRAGLSERHLTRMFNDEIGLSPGKFVRRIRAESAATLLVETDLTIAAVARRCGFGTAEALRQSFIATYGVAPSRYRATQQMQRSPA</sequence>
<keyword evidence="1" id="KW-0805">Transcription regulation</keyword>
<evidence type="ECO:0000313" key="6">
    <source>
        <dbReference type="Proteomes" id="UP000001219"/>
    </source>
</evidence>
<dbReference type="SMART" id="SM00342">
    <property type="entry name" value="HTH_ARAC"/>
    <property type="match status" value="1"/>
</dbReference>
<dbReference type="SUPFAM" id="SSF46689">
    <property type="entry name" value="Homeodomain-like"/>
    <property type="match status" value="2"/>
</dbReference>
<dbReference type="InterPro" id="IPR002818">
    <property type="entry name" value="DJ-1/PfpI"/>
</dbReference>
<keyword evidence="3" id="KW-0804">Transcription</keyword>
<reference evidence="5 6" key="2">
    <citation type="journal article" date="2010" name="Stand. Genomic Sci.">
        <title>Complete genome sequence of Gordonia bronchialis type strain (3410).</title>
        <authorList>
            <person name="Ivanova N."/>
            <person name="Sikorski J."/>
            <person name="Jando M."/>
            <person name="Lapidus A."/>
            <person name="Nolan M."/>
            <person name="Lucas S."/>
            <person name="Del Rio T.G."/>
            <person name="Tice H."/>
            <person name="Copeland A."/>
            <person name="Cheng J.F."/>
            <person name="Chen F."/>
            <person name="Bruce D."/>
            <person name="Goodwin L."/>
            <person name="Pitluck S."/>
            <person name="Mavromatis K."/>
            <person name="Ovchinnikova G."/>
            <person name="Pati A."/>
            <person name="Chen A."/>
            <person name="Palaniappan K."/>
            <person name="Land M."/>
            <person name="Hauser L."/>
            <person name="Chang Y.J."/>
            <person name="Jeffries C.D."/>
            <person name="Chain P."/>
            <person name="Saunders E."/>
            <person name="Han C."/>
            <person name="Detter J.C."/>
            <person name="Brettin T."/>
            <person name="Rohde M."/>
            <person name="Goker M."/>
            <person name="Bristow J."/>
            <person name="Eisen J.A."/>
            <person name="Markowitz V."/>
            <person name="Hugenholtz P."/>
            <person name="Klenk H.P."/>
            <person name="Kyrpides N.C."/>
        </authorList>
    </citation>
    <scope>NUCLEOTIDE SEQUENCE [LARGE SCALE GENOMIC DNA]</scope>
    <source>
        <strain evidence="6">ATCC 25592 / DSM 43247 / BCRC 13721 / JCM 3198 / KCTC 3076 / NBRC 16047 / NCTC 10667</strain>
    </source>
</reference>
<dbReference type="GO" id="GO:0003700">
    <property type="term" value="F:DNA-binding transcription factor activity"/>
    <property type="evidence" value="ECO:0007669"/>
    <property type="project" value="InterPro"/>
</dbReference>
<dbReference type="OrthoDB" id="2559672at2"/>
<evidence type="ECO:0000313" key="5">
    <source>
        <dbReference type="EMBL" id="ACY23772.1"/>
    </source>
</evidence>
<dbReference type="Gene3D" id="1.10.10.60">
    <property type="entry name" value="Homeodomain-like"/>
    <property type="match status" value="1"/>
</dbReference>
<evidence type="ECO:0000259" key="4">
    <source>
        <dbReference type="PROSITE" id="PS01124"/>
    </source>
</evidence>
<gene>
    <name evidence="5" type="ordered locus">Gbro_4646</name>
</gene>
<dbReference type="eggNOG" id="COG4977">
    <property type="taxonomic scope" value="Bacteria"/>
</dbReference>
<dbReference type="Pfam" id="PF12833">
    <property type="entry name" value="HTH_18"/>
    <property type="match status" value="1"/>
</dbReference>
<name>D0L7I3_GORB4</name>
<dbReference type="Gene3D" id="3.40.50.880">
    <property type="match status" value="1"/>
</dbReference>
<organism evidence="5 6">
    <name type="scientific">Gordonia bronchialis (strain ATCC 25592 / DSM 43247 / BCRC 13721 / JCM 3198 / KCTC 3076 / NBRC 16047 / NCTC 10667)</name>
    <name type="common">Rhodococcus bronchialis</name>
    <dbReference type="NCBI Taxonomy" id="526226"/>
    <lineage>
        <taxon>Bacteria</taxon>
        <taxon>Bacillati</taxon>
        <taxon>Actinomycetota</taxon>
        <taxon>Actinomycetes</taxon>
        <taxon>Mycobacteriales</taxon>
        <taxon>Gordoniaceae</taxon>
        <taxon>Gordonia</taxon>
    </lineage>
</organism>
<dbReference type="InterPro" id="IPR018060">
    <property type="entry name" value="HTH_AraC"/>
</dbReference>
<dbReference type="AlphaFoldDB" id="D0L7I3"/>
<dbReference type="InterPro" id="IPR052158">
    <property type="entry name" value="INH-QAR"/>
</dbReference>
<dbReference type="CDD" id="cd03137">
    <property type="entry name" value="GATase1_AraC_1"/>
    <property type="match status" value="1"/>
</dbReference>
<keyword evidence="6" id="KW-1185">Reference proteome</keyword>
<protein>
    <submittedName>
        <fullName evidence="5">ThiJ/PfpI domain protein</fullName>
    </submittedName>
</protein>
<dbReference type="SUPFAM" id="SSF52317">
    <property type="entry name" value="Class I glutamine amidotransferase-like"/>
    <property type="match status" value="1"/>
</dbReference>
<evidence type="ECO:0000256" key="3">
    <source>
        <dbReference type="ARBA" id="ARBA00023163"/>
    </source>
</evidence>
<dbReference type="InterPro" id="IPR009057">
    <property type="entry name" value="Homeodomain-like_sf"/>
</dbReference>